<feature type="binding site" evidence="6">
    <location>
        <position position="77"/>
    </location>
    <ligand>
        <name>substrate</name>
    </ligand>
</feature>
<evidence type="ECO:0000256" key="3">
    <source>
        <dbReference type="ARBA" id="ARBA00022670"/>
    </source>
</evidence>
<evidence type="ECO:0000256" key="2">
    <source>
        <dbReference type="ARBA" id="ARBA00022438"/>
    </source>
</evidence>
<evidence type="ECO:0000313" key="9">
    <source>
        <dbReference type="EMBL" id="QUW03489.1"/>
    </source>
</evidence>
<dbReference type="InterPro" id="IPR000994">
    <property type="entry name" value="Pept_M24"/>
</dbReference>
<keyword evidence="5 6" id="KW-0378">Hydrolase</keyword>
<evidence type="ECO:0000259" key="8">
    <source>
        <dbReference type="Pfam" id="PF00557"/>
    </source>
</evidence>
<sequence length="250" mass="27504">MIITKTSQQIKKMHSAGRYLAELLLVLKEETLPGITTLQLDKIAEEWLHCKRLYSPFKGYRGYPSSICVSINEQVVHGIPAKRLIKEGDIVSIDAGVVFDGYVADSAITIPVGEVSKDIQNLLSVTESSLRRGIEQMVEGNRLYDITYAIQSYVESSGYSLVKEFCGHGVGRKMHEEPQVPNCGHKPNTGPRLRSGWVLAVEPMVNMGLPDVKIESDGWTVVTCDGLPSAHFEHTIAITPNGPLVLTDLS</sequence>
<reference evidence="9 10" key="1">
    <citation type="submission" date="2021-03" db="EMBL/GenBank/DDBJ databases">
        <title>Genomic and phenotypic characterization of Chloracidobacterium isolates provides evidence for multiple species.</title>
        <authorList>
            <person name="Saini M.K."/>
            <person name="Costas A.M.G."/>
            <person name="Tank M."/>
            <person name="Bryant D.A."/>
        </authorList>
    </citation>
    <scope>NUCLEOTIDE SEQUENCE [LARGE SCALE GENOMIC DNA]</scope>
    <source>
        <strain evidence="9 10">BV2-C</strain>
    </source>
</reference>
<dbReference type="Gene3D" id="3.90.230.10">
    <property type="entry name" value="Creatinase/methionine aminopeptidase superfamily"/>
    <property type="match status" value="1"/>
</dbReference>
<evidence type="ECO:0000256" key="5">
    <source>
        <dbReference type="ARBA" id="ARBA00022801"/>
    </source>
</evidence>
<evidence type="ECO:0000256" key="6">
    <source>
        <dbReference type="HAMAP-Rule" id="MF_01974"/>
    </source>
</evidence>
<dbReference type="HAMAP" id="MF_01974">
    <property type="entry name" value="MetAP_1"/>
    <property type="match status" value="1"/>
</dbReference>
<dbReference type="NCBIfam" id="TIGR00500">
    <property type="entry name" value="met_pdase_I"/>
    <property type="match status" value="1"/>
</dbReference>
<evidence type="ECO:0000313" key="10">
    <source>
        <dbReference type="Proteomes" id="UP000676506"/>
    </source>
</evidence>
<comment type="similarity">
    <text evidence="6">Belongs to the peptidase M24A family. Methionine aminopeptidase type 1 subfamily.</text>
</comment>
<dbReference type="SUPFAM" id="SSF55920">
    <property type="entry name" value="Creatinase/aminopeptidase"/>
    <property type="match status" value="1"/>
</dbReference>
<feature type="binding site" evidence="6">
    <location>
        <position position="202"/>
    </location>
    <ligand>
        <name>a divalent metal cation</name>
        <dbReference type="ChEBI" id="CHEBI:60240"/>
        <label>2</label>
        <note>catalytic</note>
    </ligand>
</feature>
<keyword evidence="3 6" id="KW-0645">Protease</keyword>
<evidence type="ECO:0000256" key="4">
    <source>
        <dbReference type="ARBA" id="ARBA00022723"/>
    </source>
</evidence>
<dbReference type="PANTHER" id="PTHR43330:SF27">
    <property type="entry name" value="METHIONINE AMINOPEPTIDASE"/>
    <property type="match status" value="1"/>
</dbReference>
<dbReference type="InterPro" id="IPR001714">
    <property type="entry name" value="Pept_M24_MAP"/>
</dbReference>
<keyword evidence="4 6" id="KW-0479">Metal-binding</keyword>
<gene>
    <name evidence="6 9" type="primary">map</name>
    <name evidence="9" type="ORF">J8C06_03355</name>
</gene>
<accession>A0ABX8B977</accession>
<feature type="binding site" evidence="6">
    <location>
        <position position="105"/>
    </location>
    <ligand>
        <name>a divalent metal cation</name>
        <dbReference type="ChEBI" id="CHEBI:60240"/>
        <label>2</label>
        <note>catalytic</note>
    </ligand>
</feature>
<dbReference type="EMBL" id="CP072648">
    <property type="protein sequence ID" value="QUW03489.1"/>
    <property type="molecule type" value="Genomic_DNA"/>
</dbReference>
<feature type="binding site" evidence="6">
    <location>
        <position position="105"/>
    </location>
    <ligand>
        <name>a divalent metal cation</name>
        <dbReference type="ChEBI" id="CHEBI:60240"/>
        <label>1</label>
    </ligand>
</feature>
<dbReference type="RefSeq" id="WP_211429379.1">
    <property type="nucleotide sequence ID" value="NZ_CP072648.1"/>
</dbReference>
<comment type="catalytic activity">
    <reaction evidence="6 7">
        <text>Release of N-terminal amino acids, preferentially methionine, from peptides and arylamides.</text>
        <dbReference type="EC" id="3.4.11.18"/>
    </reaction>
</comment>
<dbReference type="InterPro" id="IPR002467">
    <property type="entry name" value="Pept_M24A_MAP1"/>
</dbReference>
<keyword evidence="2 6" id="KW-0031">Aminopeptidase</keyword>
<keyword evidence="10" id="KW-1185">Reference proteome</keyword>
<dbReference type="CDD" id="cd01086">
    <property type="entry name" value="MetAP1"/>
    <property type="match status" value="1"/>
</dbReference>
<name>A0ABX8B977_9BACT</name>
<dbReference type="InterPro" id="IPR036005">
    <property type="entry name" value="Creatinase/aminopeptidase-like"/>
</dbReference>
<protein>
    <recommendedName>
        <fullName evidence="6 7">Methionine aminopeptidase</fullName>
        <shortName evidence="6">MAP</shortName>
        <shortName evidence="6">MetAP</shortName>
        <ecNumber evidence="6 7">3.4.11.18</ecNumber>
    </recommendedName>
    <alternativeName>
        <fullName evidence="6">Peptidase M</fullName>
    </alternativeName>
</protein>
<dbReference type="PRINTS" id="PR00599">
    <property type="entry name" value="MAPEPTIDASE"/>
</dbReference>
<feature type="binding site" evidence="6">
    <location>
        <position position="233"/>
    </location>
    <ligand>
        <name>a divalent metal cation</name>
        <dbReference type="ChEBI" id="CHEBI:60240"/>
        <label>1</label>
    </ligand>
</feature>
<evidence type="ECO:0000256" key="1">
    <source>
        <dbReference type="ARBA" id="ARBA00002521"/>
    </source>
</evidence>
<evidence type="ECO:0000256" key="7">
    <source>
        <dbReference type="RuleBase" id="RU003653"/>
    </source>
</evidence>
<dbReference type="PANTHER" id="PTHR43330">
    <property type="entry name" value="METHIONINE AMINOPEPTIDASE"/>
    <property type="match status" value="1"/>
</dbReference>
<organism evidence="9 10">
    <name type="scientific">Chloracidobacterium validum</name>
    <dbReference type="NCBI Taxonomy" id="2821543"/>
    <lineage>
        <taxon>Bacteria</taxon>
        <taxon>Pseudomonadati</taxon>
        <taxon>Acidobacteriota</taxon>
        <taxon>Terriglobia</taxon>
        <taxon>Terriglobales</taxon>
        <taxon>Acidobacteriaceae</taxon>
        <taxon>Chloracidobacterium</taxon>
    </lineage>
</organism>
<feature type="binding site" evidence="6">
    <location>
        <position position="94"/>
    </location>
    <ligand>
        <name>a divalent metal cation</name>
        <dbReference type="ChEBI" id="CHEBI:60240"/>
        <label>1</label>
    </ligand>
</feature>
<comment type="cofactor">
    <cofactor evidence="6">
        <name>Co(2+)</name>
        <dbReference type="ChEBI" id="CHEBI:48828"/>
    </cofactor>
    <cofactor evidence="6">
        <name>Zn(2+)</name>
        <dbReference type="ChEBI" id="CHEBI:29105"/>
    </cofactor>
    <cofactor evidence="6">
        <name>Mn(2+)</name>
        <dbReference type="ChEBI" id="CHEBI:29035"/>
    </cofactor>
    <cofactor evidence="6">
        <name>Fe(2+)</name>
        <dbReference type="ChEBI" id="CHEBI:29033"/>
    </cofactor>
    <text evidence="6">Binds 2 divalent metal cations per subunit. Has a high-affinity and a low affinity metal-binding site. The true nature of the physiological cofactor is under debate. The enzyme is active with cobalt, zinc, manganese or divalent iron ions. Most likely, methionine aminopeptidases function as mononuclear Fe(2+)-metalloproteases under physiological conditions, and the catalytically relevant metal-binding site has been assigned to the histidine-containing high-affinity site.</text>
</comment>
<dbReference type="EC" id="3.4.11.18" evidence="6 7"/>
<dbReference type="Pfam" id="PF00557">
    <property type="entry name" value="Peptidase_M24"/>
    <property type="match status" value="1"/>
</dbReference>
<feature type="binding site" evidence="6">
    <location>
        <position position="168"/>
    </location>
    <ligand>
        <name>a divalent metal cation</name>
        <dbReference type="ChEBI" id="CHEBI:60240"/>
        <label>2</label>
        <note>catalytic</note>
    </ligand>
</feature>
<feature type="domain" description="Peptidase M24" evidence="8">
    <location>
        <begin position="12"/>
        <end position="239"/>
    </location>
</feature>
<comment type="subunit">
    <text evidence="6">Monomer.</text>
</comment>
<dbReference type="GO" id="GO:0004239">
    <property type="term" value="F:initiator methionyl aminopeptidase activity"/>
    <property type="evidence" value="ECO:0007669"/>
    <property type="project" value="UniProtKB-EC"/>
</dbReference>
<feature type="binding site" evidence="6">
    <location>
        <position position="175"/>
    </location>
    <ligand>
        <name>substrate</name>
    </ligand>
</feature>
<feature type="binding site" evidence="6">
    <location>
        <position position="233"/>
    </location>
    <ligand>
        <name>a divalent metal cation</name>
        <dbReference type="ChEBI" id="CHEBI:60240"/>
        <label>2</label>
        <note>catalytic</note>
    </ligand>
</feature>
<proteinExistence type="inferred from homology"/>
<comment type="function">
    <text evidence="1 6">Removes the N-terminal methionine from nascent proteins. The N-terminal methionine is often cleaved when the second residue in the primary sequence is small and uncharged (Met-Ala-, Cys, Gly, Pro, Ser, Thr, or Val). Requires deformylation of the N(alpha)-formylated initiator methionine before it can be hydrolyzed.</text>
</comment>
<dbReference type="Proteomes" id="UP000676506">
    <property type="component" value="Chromosome 1"/>
</dbReference>